<proteinExistence type="inferred from homology"/>
<feature type="region of interest" description="Disordered" evidence="6">
    <location>
        <begin position="149"/>
        <end position="186"/>
    </location>
</feature>
<dbReference type="VEuPathDB" id="VectorBase:RSAN_026810"/>
<evidence type="ECO:0000256" key="2">
    <source>
        <dbReference type="ARBA" id="ARBA00009598"/>
    </source>
</evidence>
<dbReference type="Pfam" id="PF07690">
    <property type="entry name" value="MFS_1"/>
    <property type="match status" value="1"/>
</dbReference>
<evidence type="ECO:0000256" key="3">
    <source>
        <dbReference type="ARBA" id="ARBA00022692"/>
    </source>
</evidence>
<evidence type="ECO:0000256" key="7">
    <source>
        <dbReference type="SAM" id="Phobius"/>
    </source>
</evidence>
<dbReference type="SUPFAM" id="SSF103473">
    <property type="entry name" value="MFS general substrate transporter"/>
    <property type="match status" value="1"/>
</dbReference>
<dbReference type="InterPro" id="IPR020846">
    <property type="entry name" value="MFS_dom"/>
</dbReference>
<evidence type="ECO:0000313" key="10">
    <source>
        <dbReference type="Proteomes" id="UP000821837"/>
    </source>
</evidence>
<evidence type="ECO:0000256" key="5">
    <source>
        <dbReference type="ARBA" id="ARBA00023136"/>
    </source>
</evidence>
<feature type="transmembrane region" description="Helical" evidence="7">
    <location>
        <begin position="345"/>
        <end position="365"/>
    </location>
</feature>
<feature type="transmembrane region" description="Helical" evidence="7">
    <location>
        <begin position="32"/>
        <end position="52"/>
    </location>
</feature>
<feature type="region of interest" description="Disordered" evidence="6">
    <location>
        <begin position="412"/>
        <end position="436"/>
    </location>
</feature>
<dbReference type="PANTHER" id="PTHR43826">
    <property type="entry name" value="GLUCOSE-6-PHOSPHATE EXCHANGER SLC37A4"/>
    <property type="match status" value="1"/>
</dbReference>
<evidence type="ECO:0000256" key="6">
    <source>
        <dbReference type="SAM" id="MobiDB-lite"/>
    </source>
</evidence>
<keyword evidence="3 7" id="KW-0812">Transmembrane</keyword>
<feature type="compositionally biased region" description="Polar residues" evidence="6">
    <location>
        <begin position="156"/>
        <end position="175"/>
    </location>
</feature>
<dbReference type="GO" id="GO:0035435">
    <property type="term" value="P:phosphate ion transmembrane transport"/>
    <property type="evidence" value="ECO:0007669"/>
    <property type="project" value="TreeGrafter"/>
</dbReference>
<dbReference type="GO" id="GO:0061513">
    <property type="term" value="F:glucose 6-phosphate:phosphate antiporter activity"/>
    <property type="evidence" value="ECO:0007669"/>
    <property type="project" value="TreeGrafter"/>
</dbReference>
<dbReference type="EMBL" id="JABSTV010001255">
    <property type="protein sequence ID" value="KAH7936382.1"/>
    <property type="molecule type" value="Genomic_DNA"/>
</dbReference>
<feature type="transmembrane region" description="Helical" evidence="7">
    <location>
        <begin position="237"/>
        <end position="260"/>
    </location>
</feature>
<dbReference type="PROSITE" id="PS50850">
    <property type="entry name" value="MFS"/>
    <property type="match status" value="1"/>
</dbReference>
<feature type="transmembrane region" description="Helical" evidence="7">
    <location>
        <begin position="89"/>
        <end position="113"/>
    </location>
</feature>
<comment type="similarity">
    <text evidence="2">Belongs to the major facilitator superfamily. Organophosphate:Pi antiporter (OPA) (TC 2.A.1.4) family.</text>
</comment>
<feature type="transmembrane region" description="Helical" evidence="7">
    <location>
        <begin position="371"/>
        <end position="393"/>
    </location>
</feature>
<feature type="transmembrane region" description="Helical" evidence="7">
    <location>
        <begin position="281"/>
        <end position="298"/>
    </location>
</feature>
<evidence type="ECO:0000256" key="1">
    <source>
        <dbReference type="ARBA" id="ARBA00004127"/>
    </source>
</evidence>
<evidence type="ECO:0000259" key="8">
    <source>
        <dbReference type="PROSITE" id="PS50850"/>
    </source>
</evidence>
<reference evidence="9" key="2">
    <citation type="submission" date="2021-09" db="EMBL/GenBank/DDBJ databases">
        <authorList>
            <person name="Jia N."/>
            <person name="Wang J."/>
            <person name="Shi W."/>
            <person name="Du L."/>
            <person name="Sun Y."/>
            <person name="Zhan W."/>
            <person name="Jiang J."/>
            <person name="Wang Q."/>
            <person name="Zhang B."/>
            <person name="Ji P."/>
            <person name="Sakyi L.B."/>
            <person name="Cui X."/>
            <person name="Yuan T."/>
            <person name="Jiang B."/>
            <person name="Yang W."/>
            <person name="Lam T.T.-Y."/>
            <person name="Chang Q."/>
            <person name="Ding S."/>
            <person name="Wang X."/>
            <person name="Zhu J."/>
            <person name="Ruan X."/>
            <person name="Zhao L."/>
            <person name="Wei J."/>
            <person name="Que T."/>
            <person name="Du C."/>
            <person name="Cheng J."/>
            <person name="Dai P."/>
            <person name="Han X."/>
            <person name="Huang E."/>
            <person name="Gao Y."/>
            <person name="Liu J."/>
            <person name="Shao H."/>
            <person name="Ye R."/>
            <person name="Li L."/>
            <person name="Wei W."/>
            <person name="Wang X."/>
            <person name="Wang C."/>
            <person name="Huo Q."/>
            <person name="Li W."/>
            <person name="Guo W."/>
            <person name="Chen H."/>
            <person name="Chen S."/>
            <person name="Zhou L."/>
            <person name="Zhou L."/>
            <person name="Ni X."/>
            <person name="Tian J."/>
            <person name="Zhou Y."/>
            <person name="Sheng Y."/>
            <person name="Liu T."/>
            <person name="Pan Y."/>
            <person name="Xia L."/>
            <person name="Li J."/>
            <person name="Zhao F."/>
            <person name="Cao W."/>
        </authorList>
    </citation>
    <scope>NUCLEOTIDE SEQUENCE</scope>
    <source>
        <strain evidence="9">Rsan-2018</strain>
        <tissue evidence="9">Larvae</tissue>
    </source>
</reference>
<evidence type="ECO:0000256" key="4">
    <source>
        <dbReference type="ARBA" id="ARBA00022989"/>
    </source>
</evidence>
<keyword evidence="4 7" id="KW-1133">Transmembrane helix</keyword>
<accession>A0A9D4PE51</accession>
<dbReference type="Gene3D" id="1.20.1250.20">
    <property type="entry name" value="MFS general substrate transporter like domains"/>
    <property type="match status" value="2"/>
</dbReference>
<protein>
    <recommendedName>
        <fullName evidence="8">Major facilitator superfamily (MFS) profile domain-containing protein</fullName>
    </recommendedName>
</protein>
<comment type="caution">
    <text evidence="9">The sequence shown here is derived from an EMBL/GenBank/DDBJ whole genome shotgun (WGS) entry which is preliminary data.</text>
</comment>
<feature type="transmembrane region" description="Helical" evidence="7">
    <location>
        <begin position="119"/>
        <end position="140"/>
    </location>
</feature>
<feature type="transmembrane region" description="Helical" evidence="7">
    <location>
        <begin position="310"/>
        <end position="333"/>
    </location>
</feature>
<feature type="domain" description="Major facilitator superfamily (MFS) profile" evidence="8">
    <location>
        <begin position="1"/>
        <end position="399"/>
    </location>
</feature>
<name>A0A9D4PE51_RHISA</name>
<comment type="subcellular location">
    <subcellularLocation>
        <location evidence="1">Endomembrane system</location>
        <topology evidence="1">Multi-pass membrane protein</topology>
    </subcellularLocation>
</comment>
<dbReference type="InterPro" id="IPR036259">
    <property type="entry name" value="MFS_trans_sf"/>
</dbReference>
<dbReference type="Proteomes" id="UP000821837">
    <property type="component" value="Unassembled WGS sequence"/>
</dbReference>
<gene>
    <name evidence="9" type="ORF">HPB52_021828</name>
</gene>
<reference evidence="9" key="1">
    <citation type="journal article" date="2020" name="Cell">
        <title>Large-Scale Comparative Analyses of Tick Genomes Elucidate Their Genetic Diversity and Vector Capacities.</title>
        <authorList>
            <consortium name="Tick Genome and Microbiome Consortium (TIGMIC)"/>
            <person name="Jia N."/>
            <person name="Wang J."/>
            <person name="Shi W."/>
            <person name="Du L."/>
            <person name="Sun Y."/>
            <person name="Zhan W."/>
            <person name="Jiang J.F."/>
            <person name="Wang Q."/>
            <person name="Zhang B."/>
            <person name="Ji P."/>
            <person name="Bell-Sakyi L."/>
            <person name="Cui X.M."/>
            <person name="Yuan T.T."/>
            <person name="Jiang B.G."/>
            <person name="Yang W.F."/>
            <person name="Lam T.T."/>
            <person name="Chang Q.C."/>
            <person name="Ding S.J."/>
            <person name="Wang X.J."/>
            <person name="Zhu J.G."/>
            <person name="Ruan X.D."/>
            <person name="Zhao L."/>
            <person name="Wei J.T."/>
            <person name="Ye R.Z."/>
            <person name="Que T.C."/>
            <person name="Du C.H."/>
            <person name="Zhou Y.H."/>
            <person name="Cheng J.X."/>
            <person name="Dai P.F."/>
            <person name="Guo W.B."/>
            <person name="Han X.H."/>
            <person name="Huang E.J."/>
            <person name="Li L.F."/>
            <person name="Wei W."/>
            <person name="Gao Y.C."/>
            <person name="Liu J.Z."/>
            <person name="Shao H.Z."/>
            <person name="Wang X."/>
            <person name="Wang C.C."/>
            <person name="Yang T.C."/>
            <person name="Huo Q.B."/>
            <person name="Li W."/>
            <person name="Chen H.Y."/>
            <person name="Chen S.E."/>
            <person name="Zhou L.G."/>
            <person name="Ni X.B."/>
            <person name="Tian J.H."/>
            <person name="Sheng Y."/>
            <person name="Liu T."/>
            <person name="Pan Y.S."/>
            <person name="Xia L.Y."/>
            <person name="Li J."/>
            <person name="Zhao F."/>
            <person name="Cao W.C."/>
        </authorList>
    </citation>
    <scope>NUCLEOTIDE SEQUENCE</scope>
    <source>
        <strain evidence="9">Rsan-2018</strain>
    </source>
</reference>
<organism evidence="9 10">
    <name type="scientific">Rhipicephalus sanguineus</name>
    <name type="common">Brown dog tick</name>
    <name type="synonym">Ixodes sanguineus</name>
    <dbReference type="NCBI Taxonomy" id="34632"/>
    <lineage>
        <taxon>Eukaryota</taxon>
        <taxon>Metazoa</taxon>
        <taxon>Ecdysozoa</taxon>
        <taxon>Arthropoda</taxon>
        <taxon>Chelicerata</taxon>
        <taxon>Arachnida</taxon>
        <taxon>Acari</taxon>
        <taxon>Parasitiformes</taxon>
        <taxon>Ixodida</taxon>
        <taxon>Ixodoidea</taxon>
        <taxon>Ixodidae</taxon>
        <taxon>Rhipicephalinae</taxon>
        <taxon>Rhipicephalus</taxon>
        <taxon>Rhipicephalus</taxon>
    </lineage>
</organism>
<keyword evidence="10" id="KW-1185">Reference proteome</keyword>
<dbReference type="InterPro" id="IPR000849">
    <property type="entry name" value="Sugar_P_transporter"/>
</dbReference>
<dbReference type="AlphaFoldDB" id="A0A9D4PE51"/>
<dbReference type="InterPro" id="IPR051337">
    <property type="entry name" value="OPA_Antiporter"/>
</dbReference>
<dbReference type="PIRSF" id="PIRSF002808">
    <property type="entry name" value="Hexose_phosphate_transp"/>
    <property type="match status" value="1"/>
</dbReference>
<dbReference type="InterPro" id="IPR011701">
    <property type="entry name" value="MFS"/>
</dbReference>
<dbReference type="GO" id="GO:0005789">
    <property type="term" value="C:endoplasmic reticulum membrane"/>
    <property type="evidence" value="ECO:0007669"/>
    <property type="project" value="TreeGrafter"/>
</dbReference>
<feature type="transmembrane region" description="Helical" evidence="7">
    <location>
        <begin position="197"/>
        <end position="217"/>
    </location>
</feature>
<sequence length="436" mass="45387">MPVRAILSSQNLAYAGSKFLFGVLSDRVSSRLMFASGLLLSAAFTIVLAAVASVSVEVFAALWFLNGCAQGCGWPSLIKWFLQAQFGTLYGVLSASANVSLSIAPFLSSYLMVTYNWRVSVGFTGVICAVLGALSLFTVVNKPSDIGLSVKESPRSSHAPTDSGSPARTAETAQNGAVAKGPQEGELTGSAATTRTLLSSPFIWLLSVSYLTMFFVRTGAADWGQIYIIEDLKQSQFAASAFMSCIEGGGFLGGILAGYVTDRMIIWHASKGGAGGTNPRVPVSVVLVAGAAVAFHLFSNNITQHSSELLISLIGLVMGGCLYGAMAIFGVVASECVPTHLSGTSHAIVAFGGSLGGVISGFPLSLVAEHYGWSAVFLLLEVISFLTAVALFAGMNFDSRVRAPQATNRDAVVPDAAADADRNDAPAADKLLVEPS</sequence>
<dbReference type="PANTHER" id="PTHR43826:SF3">
    <property type="entry name" value="GLUCOSE-6-PHOSPHATE EXCHANGER SLC37A4"/>
    <property type="match status" value="1"/>
</dbReference>
<evidence type="ECO:0000313" key="9">
    <source>
        <dbReference type="EMBL" id="KAH7936382.1"/>
    </source>
</evidence>
<keyword evidence="5 7" id="KW-0472">Membrane</keyword>